<name>A0A1X7K9H4_9BACT</name>
<evidence type="ECO:0000313" key="6">
    <source>
        <dbReference type="EMBL" id="SMG37421.1"/>
    </source>
</evidence>
<proteinExistence type="inferred from homology"/>
<dbReference type="InterPro" id="IPR015421">
    <property type="entry name" value="PyrdxlP-dep_Trfase_major"/>
</dbReference>
<sequence length="361" mass="40485">MKHKSIPFLRLTPVRSEVKTVIEEVLSNGVLMNGVYLKRFKEDFSDYLKLDHVIPTANCTDALEIVLRSLGIEEGDEVITTAFSWFSDASVIKIINAKVVFCDININHFGLDISDLEQKINANTKALILPHLFGLLHPDVEKISALCNDHNLALIEDCAQAQGVSLNGKYAGTFGDVAAFSFYPTKNLGALGDAGAIATSQKSLADKCQLWANHGQSSRNEHLQMGRNSRMDEIQAAVLSTKLPFLQADNVQRKKFAEIYFSVLEKSHCSLPIKNEHHVYHQFVIRTKRRDELKRYLIERGIETDIHYPEALSDMQIFGTGEKYPNATLASKTVLSLPIHPNHSEDEIEFVAKNVNSFFKV</sequence>
<dbReference type="SUPFAM" id="SSF53383">
    <property type="entry name" value="PLP-dependent transferases"/>
    <property type="match status" value="1"/>
</dbReference>
<dbReference type="InterPro" id="IPR000653">
    <property type="entry name" value="DegT/StrS_aminotransferase"/>
</dbReference>
<dbReference type="Gene3D" id="3.40.640.10">
    <property type="entry name" value="Type I PLP-dependent aspartate aminotransferase-like (Major domain)"/>
    <property type="match status" value="1"/>
</dbReference>
<protein>
    <submittedName>
        <fullName evidence="6">dTDP-4-amino-4,6-dideoxygalactose transaminase</fullName>
    </submittedName>
</protein>
<dbReference type="CDD" id="cd00616">
    <property type="entry name" value="AHBA_syn"/>
    <property type="match status" value="1"/>
</dbReference>
<keyword evidence="7" id="KW-1185">Reference proteome</keyword>
<dbReference type="PANTHER" id="PTHR30244:SF36">
    <property type="entry name" value="3-OXO-GLUCOSE-6-PHOSPHATE:GLUTAMATE AMINOTRANSFERASE"/>
    <property type="match status" value="1"/>
</dbReference>
<evidence type="ECO:0000313" key="7">
    <source>
        <dbReference type="Proteomes" id="UP000193804"/>
    </source>
</evidence>
<dbReference type="GO" id="GO:0008483">
    <property type="term" value="F:transaminase activity"/>
    <property type="evidence" value="ECO:0007669"/>
    <property type="project" value="TreeGrafter"/>
</dbReference>
<dbReference type="PIRSF" id="PIRSF000390">
    <property type="entry name" value="PLP_StrS"/>
    <property type="match status" value="1"/>
</dbReference>
<evidence type="ECO:0000256" key="4">
    <source>
        <dbReference type="PIRSR" id="PIRSR000390-2"/>
    </source>
</evidence>
<evidence type="ECO:0000256" key="2">
    <source>
        <dbReference type="ARBA" id="ARBA00037999"/>
    </source>
</evidence>
<dbReference type="InterPro" id="IPR015424">
    <property type="entry name" value="PyrdxlP-dep_Trfase"/>
</dbReference>
<dbReference type="OrthoDB" id="9804264at2"/>
<comment type="similarity">
    <text evidence="2 5">Belongs to the DegT/DnrJ/EryC1 family.</text>
</comment>
<dbReference type="GO" id="GO:0030170">
    <property type="term" value="F:pyridoxal phosphate binding"/>
    <property type="evidence" value="ECO:0007669"/>
    <property type="project" value="TreeGrafter"/>
</dbReference>
<dbReference type="InterPro" id="IPR015422">
    <property type="entry name" value="PyrdxlP-dep_Trfase_small"/>
</dbReference>
<feature type="active site" description="Proton acceptor" evidence="3">
    <location>
        <position position="186"/>
    </location>
</feature>
<dbReference type="Gene3D" id="3.90.1150.10">
    <property type="entry name" value="Aspartate Aminotransferase, domain 1"/>
    <property type="match status" value="1"/>
</dbReference>
<keyword evidence="1 4" id="KW-0663">Pyridoxal phosphate</keyword>
<dbReference type="Proteomes" id="UP000193804">
    <property type="component" value="Unassembled WGS sequence"/>
</dbReference>
<dbReference type="STRING" id="1028.SAMN05661096_02451"/>
<evidence type="ECO:0000256" key="5">
    <source>
        <dbReference type="RuleBase" id="RU004508"/>
    </source>
</evidence>
<dbReference type="GO" id="GO:0000271">
    <property type="term" value="P:polysaccharide biosynthetic process"/>
    <property type="evidence" value="ECO:0007669"/>
    <property type="project" value="TreeGrafter"/>
</dbReference>
<dbReference type="EMBL" id="FXAW01000005">
    <property type="protein sequence ID" value="SMG37421.1"/>
    <property type="molecule type" value="Genomic_DNA"/>
</dbReference>
<organism evidence="6 7">
    <name type="scientific">Marivirga sericea</name>
    <dbReference type="NCBI Taxonomy" id="1028"/>
    <lineage>
        <taxon>Bacteria</taxon>
        <taxon>Pseudomonadati</taxon>
        <taxon>Bacteroidota</taxon>
        <taxon>Cytophagia</taxon>
        <taxon>Cytophagales</taxon>
        <taxon>Marivirgaceae</taxon>
        <taxon>Marivirga</taxon>
    </lineage>
</organism>
<gene>
    <name evidence="6" type="ORF">SAMN05661096_02451</name>
</gene>
<dbReference type="Pfam" id="PF01041">
    <property type="entry name" value="DegT_DnrJ_EryC1"/>
    <property type="match status" value="1"/>
</dbReference>
<reference evidence="7" key="1">
    <citation type="submission" date="2017-04" db="EMBL/GenBank/DDBJ databases">
        <authorList>
            <person name="Varghese N."/>
            <person name="Submissions S."/>
        </authorList>
    </citation>
    <scope>NUCLEOTIDE SEQUENCE [LARGE SCALE GENOMIC DNA]</scope>
    <source>
        <strain evidence="7">DSM 4125</strain>
    </source>
</reference>
<evidence type="ECO:0000256" key="1">
    <source>
        <dbReference type="ARBA" id="ARBA00022898"/>
    </source>
</evidence>
<feature type="modified residue" description="N6-(pyridoxal phosphate)lysine" evidence="4">
    <location>
        <position position="186"/>
    </location>
</feature>
<dbReference type="RefSeq" id="WP_085517576.1">
    <property type="nucleotide sequence ID" value="NZ_FXAW01000005.1"/>
</dbReference>
<dbReference type="AlphaFoldDB" id="A0A1X7K9H4"/>
<dbReference type="PANTHER" id="PTHR30244">
    <property type="entry name" value="TRANSAMINASE"/>
    <property type="match status" value="1"/>
</dbReference>
<evidence type="ECO:0000256" key="3">
    <source>
        <dbReference type="PIRSR" id="PIRSR000390-1"/>
    </source>
</evidence>
<accession>A0A1X7K9H4</accession>